<organism evidence="3 4">
    <name type="scientific">Parnassius mnemosyne</name>
    <name type="common">clouded apollo</name>
    <dbReference type="NCBI Taxonomy" id="213953"/>
    <lineage>
        <taxon>Eukaryota</taxon>
        <taxon>Metazoa</taxon>
        <taxon>Ecdysozoa</taxon>
        <taxon>Arthropoda</taxon>
        <taxon>Hexapoda</taxon>
        <taxon>Insecta</taxon>
        <taxon>Pterygota</taxon>
        <taxon>Neoptera</taxon>
        <taxon>Endopterygota</taxon>
        <taxon>Lepidoptera</taxon>
        <taxon>Glossata</taxon>
        <taxon>Ditrysia</taxon>
        <taxon>Papilionoidea</taxon>
        <taxon>Papilionidae</taxon>
        <taxon>Parnassiinae</taxon>
        <taxon>Parnassini</taxon>
        <taxon>Parnassius</taxon>
        <taxon>Driopa</taxon>
    </lineage>
</organism>
<evidence type="ECO:0000256" key="1">
    <source>
        <dbReference type="SAM" id="MobiDB-lite"/>
    </source>
</evidence>
<feature type="region of interest" description="Disordered" evidence="1">
    <location>
        <begin position="35"/>
        <end position="63"/>
    </location>
</feature>
<evidence type="ECO:0008006" key="5">
    <source>
        <dbReference type="Google" id="ProtNLM"/>
    </source>
</evidence>
<evidence type="ECO:0000313" key="4">
    <source>
        <dbReference type="Proteomes" id="UP001314205"/>
    </source>
</evidence>
<dbReference type="AlphaFoldDB" id="A0AAV1KY60"/>
<proteinExistence type="predicted"/>
<reference evidence="3 4" key="1">
    <citation type="submission" date="2023-11" db="EMBL/GenBank/DDBJ databases">
        <authorList>
            <person name="Hedman E."/>
            <person name="Englund M."/>
            <person name="Stromberg M."/>
            <person name="Nyberg Akerstrom W."/>
            <person name="Nylinder S."/>
            <person name="Jareborg N."/>
            <person name="Kallberg Y."/>
            <person name="Kronander E."/>
        </authorList>
    </citation>
    <scope>NUCLEOTIDE SEQUENCE [LARGE SCALE GENOMIC DNA]</scope>
</reference>
<dbReference type="Proteomes" id="UP001314205">
    <property type="component" value="Unassembled WGS sequence"/>
</dbReference>
<evidence type="ECO:0000256" key="2">
    <source>
        <dbReference type="SAM" id="SignalP"/>
    </source>
</evidence>
<feature type="chain" id="PRO_5043595106" description="Lipoprotein" evidence="2">
    <location>
        <begin position="21"/>
        <end position="154"/>
    </location>
</feature>
<feature type="compositionally biased region" description="Acidic residues" evidence="1">
    <location>
        <begin position="45"/>
        <end position="63"/>
    </location>
</feature>
<keyword evidence="2" id="KW-0732">Signal</keyword>
<sequence>MRHTILVTAVLSTLMVLTACQSDDETAAMVLAVNSNEPEEKTTNDEDNLNLDPVLDETDTDNEQQQETWNWLKNVLKIASDEGKINNPVLKSSSYDSKIPSQNDEVLKIAADECSSHNNFKTSNDNSYASFERAFSDQKTMVWLLSAISDNQGG</sequence>
<comment type="caution">
    <text evidence="3">The sequence shown here is derived from an EMBL/GenBank/DDBJ whole genome shotgun (WGS) entry which is preliminary data.</text>
</comment>
<dbReference type="PROSITE" id="PS51257">
    <property type="entry name" value="PROKAR_LIPOPROTEIN"/>
    <property type="match status" value="1"/>
</dbReference>
<dbReference type="EMBL" id="CAVLGL010000082">
    <property type="protein sequence ID" value="CAK1587609.1"/>
    <property type="molecule type" value="Genomic_DNA"/>
</dbReference>
<accession>A0AAV1KY60</accession>
<protein>
    <recommendedName>
        <fullName evidence="5">Lipoprotein</fullName>
    </recommendedName>
</protein>
<name>A0AAV1KY60_9NEOP</name>
<gene>
    <name evidence="3" type="ORF">PARMNEM_LOCUS8374</name>
</gene>
<evidence type="ECO:0000313" key="3">
    <source>
        <dbReference type="EMBL" id="CAK1587609.1"/>
    </source>
</evidence>
<feature type="signal peptide" evidence="2">
    <location>
        <begin position="1"/>
        <end position="20"/>
    </location>
</feature>
<keyword evidence="4" id="KW-1185">Reference proteome</keyword>